<comment type="caution">
    <text evidence="1">The sequence shown here is derived from an EMBL/GenBank/DDBJ whole genome shotgun (WGS) entry which is preliminary data.</text>
</comment>
<dbReference type="EMBL" id="CM045767">
    <property type="protein sequence ID" value="KAI7998874.1"/>
    <property type="molecule type" value="Genomic_DNA"/>
</dbReference>
<reference evidence="1 2" key="1">
    <citation type="journal article" date="2022" name="Plant J.">
        <title>Chromosome-level genome of Camellia lanceoleosa provides a valuable resource for understanding genome evolution and self-incompatibility.</title>
        <authorList>
            <person name="Gong W."/>
            <person name="Xiao S."/>
            <person name="Wang L."/>
            <person name="Liao Z."/>
            <person name="Chang Y."/>
            <person name="Mo W."/>
            <person name="Hu G."/>
            <person name="Li W."/>
            <person name="Zhao G."/>
            <person name="Zhu H."/>
            <person name="Hu X."/>
            <person name="Ji K."/>
            <person name="Xiang X."/>
            <person name="Song Q."/>
            <person name="Yuan D."/>
            <person name="Jin S."/>
            <person name="Zhang L."/>
        </authorList>
    </citation>
    <scope>NUCLEOTIDE SEQUENCE [LARGE SCALE GENOMIC DNA]</scope>
    <source>
        <strain evidence="1">SQ_2022a</strain>
    </source>
</reference>
<keyword evidence="2" id="KW-1185">Reference proteome</keyword>
<name>A0ACC0GD40_9ERIC</name>
<accession>A0ACC0GD40</accession>
<evidence type="ECO:0000313" key="1">
    <source>
        <dbReference type="EMBL" id="KAI7998874.1"/>
    </source>
</evidence>
<sequence>MTTNNESSSVEPAIEILSRSVRQKIEAIHQTNYSEDSSSSHPLSFPCIYKVSKELRRLNKRAYNPWVVSIGPIHNNNDDDKEEQHLKEMEHIKVAYTEELLCRIAGKSASPEVKEYWMDKALMECSAAMLHLAASAFNCYADNLKPIIEKKIPQHRLAEMLLIDGCFILELLYRCYPVETVDLNTQGDPLLGNSMIMLGIQHDLLLLENQLPFFILEELFIKTIKTIPGHPWSSCPSLTKFVLSFFGNVMNFNNDSITPNLEEDNCCFHILHLINSCFRRIFPSNAPKPFHFPHRASDLDCAGVKFEPDTRVDFKEASGLLWWCGRAKFKIPRLSIYDCTEPLLRNLIAFEQCCPSIERRHITSYAFLMDSLIDSAADVELLEKNHIINNYLGASEDASVLFNNICKDAVLGEFDFHKPRNDAESHCRRLWPRFITSLKRDYFSNPWSVIAVVAAFILFALAVVQTVYALLTYYGVEHETVRELHDMHSVL</sequence>
<protein>
    <submittedName>
        <fullName evidence="1">UPF0481 protein</fullName>
    </submittedName>
</protein>
<dbReference type="Proteomes" id="UP001060215">
    <property type="component" value="Chromosome 10"/>
</dbReference>
<evidence type="ECO:0000313" key="2">
    <source>
        <dbReference type="Proteomes" id="UP001060215"/>
    </source>
</evidence>
<proteinExistence type="predicted"/>
<gene>
    <name evidence="1" type="ORF">LOK49_LG10G02244</name>
</gene>
<organism evidence="1 2">
    <name type="scientific">Camellia lanceoleosa</name>
    <dbReference type="NCBI Taxonomy" id="1840588"/>
    <lineage>
        <taxon>Eukaryota</taxon>
        <taxon>Viridiplantae</taxon>
        <taxon>Streptophyta</taxon>
        <taxon>Embryophyta</taxon>
        <taxon>Tracheophyta</taxon>
        <taxon>Spermatophyta</taxon>
        <taxon>Magnoliopsida</taxon>
        <taxon>eudicotyledons</taxon>
        <taxon>Gunneridae</taxon>
        <taxon>Pentapetalae</taxon>
        <taxon>asterids</taxon>
        <taxon>Ericales</taxon>
        <taxon>Theaceae</taxon>
        <taxon>Camellia</taxon>
    </lineage>
</organism>